<keyword evidence="4" id="KW-1185">Reference proteome</keyword>
<name>A0AB34KHW6_9PEZI</name>
<sequence length="605" mass="65887">MLHWLAGAKPPDGPDHDTSAVMEAPETPAPVFAVRAFKHAIFGTPQQSPSNARRHSTTERERHRPSATARSSRPQMTRPKSAGDAAALGKPNDLPDPIPSPTKGILMTPGTAAARRKTVTFGDHVVDNEKDKVKEGSKTGLPNDFPGKFPSPWVQPSDKTDRDDSTPGERKRGRSKLTEDLHKAREESAKRKIAEANDHMRSEEKDFEEPDSESGKYWKREYDVYRANTTREVKKLVTKQKAAKAFAREKDMECTELSDELRQEKKKVERLEKRTTELEAQLKALQVQLGHAPSVSPTRTSRAATRRSTQDETDAPSPTRPGHLRSRSTDQVDPMPNGDLSVKLEDPDVYAARATKPAVELQAEATTARTRVRHQPGSLPTDLWSRSLACSGPPTPSKPDLHADNVRNGRAVTSGTNLTPLKSLSINSQQMDRRARQERASAITRQTGTEQNASRNDQPTAPPTDDTKDVKRCDSLDLNSADPPAKATVKETSSAERLAARSSPLLPSSPFEVDAKPYTSSTAPTSKPLPARPASTTRATSKENVSPSRAAHGLSNGVKEGIESLHAPRGSAASAATKDKEGRIVSAERIAAAKARMAARGRNVP</sequence>
<dbReference type="EMBL" id="JAAQHG020000032">
    <property type="protein sequence ID" value="KAL1583756.1"/>
    <property type="molecule type" value="Genomic_DNA"/>
</dbReference>
<feature type="region of interest" description="Disordered" evidence="1">
    <location>
        <begin position="245"/>
        <end position="269"/>
    </location>
</feature>
<feature type="region of interest" description="Disordered" evidence="1">
    <location>
        <begin position="41"/>
        <end position="214"/>
    </location>
</feature>
<evidence type="ECO:0000313" key="3">
    <source>
        <dbReference type="EMBL" id="KAL1583756.1"/>
    </source>
</evidence>
<feature type="compositionally biased region" description="Polar residues" evidence="1">
    <location>
        <begin position="443"/>
        <end position="459"/>
    </location>
</feature>
<evidence type="ECO:0000256" key="1">
    <source>
        <dbReference type="SAM" id="MobiDB-lite"/>
    </source>
</evidence>
<protein>
    <recommendedName>
        <fullName evidence="2">Spindle pole body-associated protein cut12 domain-containing protein</fullName>
    </recommendedName>
</protein>
<dbReference type="InterPro" id="IPR021589">
    <property type="entry name" value="Cut12"/>
</dbReference>
<dbReference type="RefSeq" id="XP_069226863.1">
    <property type="nucleotide sequence ID" value="XM_069376087.1"/>
</dbReference>
<feature type="compositionally biased region" description="Basic and acidic residues" evidence="1">
    <location>
        <begin position="124"/>
        <end position="137"/>
    </location>
</feature>
<feature type="compositionally biased region" description="Polar residues" evidence="1">
    <location>
        <begin position="411"/>
        <end position="430"/>
    </location>
</feature>
<feature type="compositionally biased region" description="Low complexity" evidence="1">
    <location>
        <begin position="298"/>
        <end position="307"/>
    </location>
</feature>
<dbReference type="AlphaFoldDB" id="A0AB34KHW6"/>
<feature type="compositionally biased region" description="Basic and acidic residues" evidence="1">
    <location>
        <begin position="158"/>
        <end position="204"/>
    </location>
</feature>
<comment type="caution">
    <text evidence="3">The sequence shown here is derived from an EMBL/GenBank/DDBJ whole genome shotgun (WGS) entry which is preliminary data.</text>
</comment>
<reference evidence="3 4" key="1">
    <citation type="journal article" date="2020" name="Microbiol. Resour. Announc.">
        <title>Draft Genome Sequence of a Cladosporium Species Isolated from the Mesophotic Ascidian Didemnum maculosum.</title>
        <authorList>
            <person name="Gioti A."/>
            <person name="Siaperas R."/>
            <person name="Nikolaivits E."/>
            <person name="Le Goff G."/>
            <person name="Ouazzani J."/>
            <person name="Kotoulas G."/>
            <person name="Topakas E."/>
        </authorList>
    </citation>
    <scope>NUCLEOTIDE SEQUENCE [LARGE SCALE GENOMIC DNA]</scope>
    <source>
        <strain evidence="3 4">TM138-S3</strain>
    </source>
</reference>
<feature type="region of interest" description="Disordered" evidence="1">
    <location>
        <begin position="284"/>
        <end position="581"/>
    </location>
</feature>
<dbReference type="Proteomes" id="UP000803884">
    <property type="component" value="Unassembled WGS sequence"/>
</dbReference>
<feature type="compositionally biased region" description="Polar residues" evidence="1">
    <location>
        <begin position="534"/>
        <end position="547"/>
    </location>
</feature>
<feature type="region of interest" description="Disordered" evidence="1">
    <location>
        <begin position="1"/>
        <end position="22"/>
    </location>
</feature>
<feature type="compositionally biased region" description="Low complexity" evidence="1">
    <location>
        <begin position="500"/>
        <end position="510"/>
    </location>
</feature>
<organism evidence="3 4">
    <name type="scientific">Cladosporium halotolerans</name>
    <dbReference type="NCBI Taxonomy" id="1052096"/>
    <lineage>
        <taxon>Eukaryota</taxon>
        <taxon>Fungi</taxon>
        <taxon>Dikarya</taxon>
        <taxon>Ascomycota</taxon>
        <taxon>Pezizomycotina</taxon>
        <taxon>Dothideomycetes</taxon>
        <taxon>Dothideomycetidae</taxon>
        <taxon>Cladosporiales</taxon>
        <taxon>Cladosporiaceae</taxon>
        <taxon>Cladosporium</taxon>
    </lineage>
</organism>
<proteinExistence type="predicted"/>
<feature type="domain" description="Spindle pole body-associated protein cut12" evidence="2">
    <location>
        <begin position="176"/>
        <end position="282"/>
    </location>
</feature>
<evidence type="ECO:0000259" key="2">
    <source>
        <dbReference type="Pfam" id="PF11500"/>
    </source>
</evidence>
<feature type="compositionally biased region" description="Basic and acidic residues" evidence="1">
    <location>
        <begin position="246"/>
        <end position="269"/>
    </location>
</feature>
<dbReference type="Pfam" id="PF11500">
    <property type="entry name" value="Cut12"/>
    <property type="match status" value="1"/>
</dbReference>
<dbReference type="GeneID" id="96008925"/>
<evidence type="ECO:0000313" key="4">
    <source>
        <dbReference type="Proteomes" id="UP000803884"/>
    </source>
</evidence>
<accession>A0AB34KHW6</accession>
<gene>
    <name evidence="3" type="ORF">WHR41_07483</name>
</gene>
<feature type="compositionally biased region" description="Basic and acidic residues" evidence="1">
    <location>
        <begin position="465"/>
        <end position="475"/>
    </location>
</feature>